<dbReference type="Proteomes" id="UP000326546">
    <property type="component" value="Chromosome"/>
</dbReference>
<dbReference type="OrthoDB" id="9815492at2"/>
<dbReference type="PANTHER" id="PTHR35794">
    <property type="entry name" value="CELL DIVISION PROTEIN DIVIVA"/>
    <property type="match status" value="1"/>
</dbReference>
<feature type="coiled-coil region" evidence="9">
    <location>
        <begin position="97"/>
        <end position="124"/>
    </location>
</feature>
<feature type="coiled-coil region" evidence="9">
    <location>
        <begin position="31"/>
        <end position="58"/>
    </location>
</feature>
<dbReference type="KEGG" id="serw:FY030_04945"/>
<evidence type="ECO:0000256" key="5">
    <source>
        <dbReference type="ARBA" id="ARBA00022618"/>
    </source>
</evidence>
<dbReference type="PANTHER" id="PTHR35794:SF2">
    <property type="entry name" value="CELL DIVISION PROTEIN DIVIVA"/>
    <property type="match status" value="1"/>
</dbReference>
<evidence type="ECO:0000256" key="9">
    <source>
        <dbReference type="SAM" id="Coils"/>
    </source>
</evidence>
<dbReference type="NCBIfam" id="TIGR03544">
    <property type="entry name" value="DivI1A_domain"/>
    <property type="match status" value="1"/>
</dbReference>
<organism evidence="11 12">
    <name type="scientific">Ornithinimicrobium pratense</name>
    <dbReference type="NCBI Taxonomy" id="2593973"/>
    <lineage>
        <taxon>Bacteria</taxon>
        <taxon>Bacillati</taxon>
        <taxon>Actinomycetota</taxon>
        <taxon>Actinomycetes</taxon>
        <taxon>Micrococcales</taxon>
        <taxon>Ornithinimicrobiaceae</taxon>
        <taxon>Ornithinimicrobium</taxon>
    </lineage>
</organism>
<dbReference type="Pfam" id="PF05103">
    <property type="entry name" value="DivIVA"/>
    <property type="match status" value="1"/>
</dbReference>
<keyword evidence="4" id="KW-0963">Cytoplasm</keyword>
<evidence type="ECO:0000256" key="6">
    <source>
        <dbReference type="ARBA" id="ARBA00023054"/>
    </source>
</evidence>
<evidence type="ECO:0000313" key="12">
    <source>
        <dbReference type="Proteomes" id="UP000326546"/>
    </source>
</evidence>
<evidence type="ECO:0000256" key="4">
    <source>
        <dbReference type="ARBA" id="ARBA00022490"/>
    </source>
</evidence>
<comment type="subcellular location">
    <subcellularLocation>
        <location evidence="1">Cytoplasm</location>
    </subcellularLocation>
</comment>
<evidence type="ECO:0000256" key="1">
    <source>
        <dbReference type="ARBA" id="ARBA00004496"/>
    </source>
</evidence>
<evidence type="ECO:0000256" key="7">
    <source>
        <dbReference type="ARBA" id="ARBA00023306"/>
    </source>
</evidence>
<reference evidence="11 12" key="1">
    <citation type="submission" date="2019-09" db="EMBL/GenBank/DDBJ databases">
        <title>Serinicoccus pratensis sp. nov., isolated from meadow soil.</title>
        <authorList>
            <person name="Zhang W."/>
        </authorList>
    </citation>
    <scope>NUCLEOTIDE SEQUENCE [LARGE SCALE GENOMIC DNA]</scope>
    <source>
        <strain evidence="11 12">W204</strain>
    </source>
</reference>
<sequence>MTLSPEDVIKKSFSATHLRRGYDETQVDDFLDEVVVELRRLLAENQSLRSDLEDCRASRGLGGDTGERAEEPHTLVAAPLAEDDVAAEPAADGDQRVTELTAEVEALRTQLASCQDARAKLETQLRARAEGGTADGADVSGDGDSAELEDLLARIAGTEEELRLTQEQLAQAKERAAQAEARAQTVLQQGTDEQGTGDQGQQAQAAASSGQDPTSIISLAQRLHDQHVAEGESTRAQLVDEAEAYRDRVTSEADQQSQELLRTGQETHDLLVTEGQERHDDLVRTGQETHDRLVTEGQERHDDLVRTGQETHDRLVTEGEQRRSSILEDLTSQQNSLSRRIEELRTQENDLRDRLRTFLTDQLAKVEADRG</sequence>
<keyword evidence="12" id="KW-1185">Reference proteome</keyword>
<keyword evidence="6 9" id="KW-0175">Coiled coil</keyword>
<dbReference type="EMBL" id="CP044427">
    <property type="protein sequence ID" value="QFG68148.1"/>
    <property type="molecule type" value="Genomic_DNA"/>
</dbReference>
<comment type="similarity">
    <text evidence="2">Belongs to the DivIVA family.</text>
</comment>
<dbReference type="GO" id="GO:0051301">
    <property type="term" value="P:cell division"/>
    <property type="evidence" value="ECO:0007669"/>
    <property type="project" value="UniProtKB-KW"/>
</dbReference>
<keyword evidence="7" id="KW-0131">Cell cycle</keyword>
<evidence type="ECO:0000256" key="2">
    <source>
        <dbReference type="ARBA" id="ARBA00009008"/>
    </source>
</evidence>
<dbReference type="InterPro" id="IPR007793">
    <property type="entry name" value="DivIVA_fam"/>
</dbReference>
<protein>
    <recommendedName>
        <fullName evidence="3">Cell wall synthesis protein Wag31</fullName>
    </recommendedName>
    <alternativeName>
        <fullName evidence="8">Antigen 84</fullName>
    </alternativeName>
</protein>
<feature type="coiled-coil region" evidence="9">
    <location>
        <begin position="327"/>
        <end position="361"/>
    </location>
</feature>
<dbReference type="InterPro" id="IPR019933">
    <property type="entry name" value="DivIVA_domain"/>
</dbReference>
<proteinExistence type="inferred from homology"/>
<feature type="region of interest" description="Disordered" evidence="10">
    <location>
        <begin position="290"/>
        <end position="312"/>
    </location>
</feature>
<dbReference type="RefSeq" id="WP_158060537.1">
    <property type="nucleotide sequence ID" value="NZ_CP044427.1"/>
</dbReference>
<dbReference type="GO" id="GO:0005737">
    <property type="term" value="C:cytoplasm"/>
    <property type="evidence" value="ECO:0007669"/>
    <property type="project" value="UniProtKB-SubCell"/>
</dbReference>
<evidence type="ECO:0000256" key="3">
    <source>
        <dbReference type="ARBA" id="ARBA00018787"/>
    </source>
</evidence>
<feature type="region of interest" description="Disordered" evidence="10">
    <location>
        <begin position="190"/>
        <end position="213"/>
    </location>
</feature>
<feature type="compositionally biased region" description="Low complexity" evidence="10">
    <location>
        <begin position="190"/>
        <end position="211"/>
    </location>
</feature>
<dbReference type="AlphaFoldDB" id="A0A5J6V379"/>
<feature type="coiled-coil region" evidence="9">
    <location>
        <begin position="148"/>
        <end position="189"/>
    </location>
</feature>
<gene>
    <name evidence="11" type="ORF">FY030_04945</name>
</gene>
<dbReference type="SUPFAM" id="SSF58113">
    <property type="entry name" value="Apolipoprotein A-I"/>
    <property type="match status" value="1"/>
</dbReference>
<name>A0A5J6V379_9MICO</name>
<evidence type="ECO:0000313" key="11">
    <source>
        <dbReference type="EMBL" id="QFG68148.1"/>
    </source>
</evidence>
<evidence type="ECO:0000256" key="8">
    <source>
        <dbReference type="ARBA" id="ARBA00031737"/>
    </source>
</evidence>
<evidence type="ECO:0000256" key="10">
    <source>
        <dbReference type="SAM" id="MobiDB-lite"/>
    </source>
</evidence>
<keyword evidence="5" id="KW-0132">Cell division</keyword>
<dbReference type="Gene3D" id="6.10.250.660">
    <property type="match status" value="1"/>
</dbReference>
<accession>A0A5J6V379</accession>